<dbReference type="AlphaFoldDB" id="A0A1I6JUY2"/>
<feature type="transmembrane region" description="Helical" evidence="1">
    <location>
        <begin position="15"/>
        <end position="34"/>
    </location>
</feature>
<name>A0A1I6JUY2_9FLAO</name>
<accession>A0A1I6JUY2</accession>
<dbReference type="RefSeq" id="WP_091904207.1">
    <property type="nucleotide sequence ID" value="NZ_FOYX01000003.1"/>
</dbReference>
<organism evidence="2 3">
    <name type="scientific">Maribacter stanieri</name>
    <dbReference type="NCBI Taxonomy" id="440514"/>
    <lineage>
        <taxon>Bacteria</taxon>
        <taxon>Pseudomonadati</taxon>
        <taxon>Bacteroidota</taxon>
        <taxon>Flavobacteriia</taxon>
        <taxon>Flavobacteriales</taxon>
        <taxon>Flavobacteriaceae</taxon>
        <taxon>Maribacter</taxon>
    </lineage>
</organism>
<evidence type="ECO:0000313" key="3">
    <source>
        <dbReference type="Proteomes" id="UP000199462"/>
    </source>
</evidence>
<proteinExistence type="predicted"/>
<sequence length="148" mass="17494">MAYSKEKLLKIKFKLTPIITLSLLGVFFLLIYGVRVYRQNKLKKGAFKTFATIEKLKENVTKGKSGRIDIVYFYFIKNDSVIHKLKQIPAKSIKKKKLKLKESFKVHIAKSDYGVFEIDFEKKIDTIIDKRDYKTHIYNTFIHRNIIE</sequence>
<gene>
    <name evidence="2" type="ORF">SAMN04488010_3082</name>
</gene>
<dbReference type="EMBL" id="FOYX01000003">
    <property type="protein sequence ID" value="SFR82804.1"/>
    <property type="molecule type" value="Genomic_DNA"/>
</dbReference>
<evidence type="ECO:0000313" key="2">
    <source>
        <dbReference type="EMBL" id="SFR82804.1"/>
    </source>
</evidence>
<protein>
    <submittedName>
        <fullName evidence="2">Uncharacterized protein</fullName>
    </submittedName>
</protein>
<reference evidence="3" key="1">
    <citation type="submission" date="2016-10" db="EMBL/GenBank/DDBJ databases">
        <authorList>
            <person name="Varghese N."/>
            <person name="Submissions S."/>
        </authorList>
    </citation>
    <scope>NUCLEOTIDE SEQUENCE [LARGE SCALE GENOMIC DNA]</scope>
    <source>
        <strain evidence="3">DSM 19891</strain>
    </source>
</reference>
<evidence type="ECO:0000256" key="1">
    <source>
        <dbReference type="SAM" id="Phobius"/>
    </source>
</evidence>
<keyword evidence="1" id="KW-1133">Transmembrane helix</keyword>
<dbReference type="STRING" id="440514.SAMN04488010_3082"/>
<keyword evidence="1" id="KW-0812">Transmembrane</keyword>
<dbReference type="Proteomes" id="UP000199462">
    <property type="component" value="Unassembled WGS sequence"/>
</dbReference>
<keyword evidence="3" id="KW-1185">Reference proteome</keyword>
<keyword evidence="1" id="KW-0472">Membrane</keyword>